<accession>A0A370X4R8</accession>
<dbReference type="OrthoDB" id="112777at2"/>
<organism evidence="2 3">
    <name type="scientific">Dyella psychrodurans</name>
    <dbReference type="NCBI Taxonomy" id="1927960"/>
    <lineage>
        <taxon>Bacteria</taxon>
        <taxon>Pseudomonadati</taxon>
        <taxon>Pseudomonadota</taxon>
        <taxon>Gammaproteobacteria</taxon>
        <taxon>Lysobacterales</taxon>
        <taxon>Rhodanobacteraceae</taxon>
        <taxon>Dyella</taxon>
    </lineage>
</organism>
<sequence>MNTSKTALVIGANGGIGRESCLALKRHGWQVRALVRTPPADRNAMGISWIKGDAMHAADVLEAAKGASLIVHAVNPPGYRGWDKVVLPMLDNTIEAAKAAGARIVLPGTVYNYGPDAFPLLREESPQHPTTRKGEIRVEMERRLAAAARIGVRTLVLRCGDFIGPHAGSTWFAQGLLQPNKPVNVMRYPGQYSIGHAWAYLPDVGETIAKLLDREHELADFDVFHFGGYWLDGHAMAEVVRRAADNPRMALRHFPWWLTALLAPFMETLRELRKMRYLWKGPVQLDDSKLVAFLGGKPYTPIDEAVHTTLKGIGCLPSASRSATAAV</sequence>
<dbReference type="GO" id="GO:0005737">
    <property type="term" value="C:cytoplasm"/>
    <property type="evidence" value="ECO:0007669"/>
    <property type="project" value="TreeGrafter"/>
</dbReference>
<dbReference type="EMBL" id="QRBF01000004">
    <property type="protein sequence ID" value="RDS83215.1"/>
    <property type="molecule type" value="Genomic_DNA"/>
</dbReference>
<keyword evidence="3" id="KW-1185">Reference proteome</keyword>
<dbReference type="GO" id="GO:0004029">
    <property type="term" value="F:aldehyde dehydrogenase (NAD+) activity"/>
    <property type="evidence" value="ECO:0007669"/>
    <property type="project" value="TreeGrafter"/>
</dbReference>
<dbReference type="Pfam" id="PF13460">
    <property type="entry name" value="NAD_binding_10"/>
    <property type="match status" value="1"/>
</dbReference>
<dbReference type="RefSeq" id="WP_115478254.1">
    <property type="nucleotide sequence ID" value="NZ_QRBF01000004.1"/>
</dbReference>
<gene>
    <name evidence="2" type="ORF">DWU99_11740</name>
</gene>
<proteinExistence type="predicted"/>
<dbReference type="Proteomes" id="UP000255334">
    <property type="component" value="Unassembled WGS sequence"/>
</dbReference>
<name>A0A370X4R8_9GAMM</name>
<evidence type="ECO:0000313" key="3">
    <source>
        <dbReference type="Proteomes" id="UP000255334"/>
    </source>
</evidence>
<protein>
    <submittedName>
        <fullName evidence="2">NAD-dependent epimerase/dehydratase family protein</fullName>
    </submittedName>
</protein>
<comment type="caution">
    <text evidence="2">The sequence shown here is derived from an EMBL/GenBank/DDBJ whole genome shotgun (WGS) entry which is preliminary data.</text>
</comment>
<dbReference type="PANTHER" id="PTHR48079">
    <property type="entry name" value="PROTEIN YEEZ"/>
    <property type="match status" value="1"/>
</dbReference>
<evidence type="ECO:0000313" key="2">
    <source>
        <dbReference type="EMBL" id="RDS83215.1"/>
    </source>
</evidence>
<dbReference type="SUPFAM" id="SSF51735">
    <property type="entry name" value="NAD(P)-binding Rossmann-fold domains"/>
    <property type="match status" value="1"/>
</dbReference>
<feature type="domain" description="NAD(P)-binding" evidence="1">
    <location>
        <begin position="11"/>
        <end position="124"/>
    </location>
</feature>
<dbReference type="InterPro" id="IPR036291">
    <property type="entry name" value="NAD(P)-bd_dom_sf"/>
</dbReference>
<dbReference type="Gene3D" id="3.40.50.720">
    <property type="entry name" value="NAD(P)-binding Rossmann-like Domain"/>
    <property type="match status" value="1"/>
</dbReference>
<evidence type="ECO:0000259" key="1">
    <source>
        <dbReference type="Pfam" id="PF13460"/>
    </source>
</evidence>
<reference evidence="2 3" key="1">
    <citation type="submission" date="2018-07" db="EMBL/GenBank/DDBJ databases">
        <title>Dyella monticola sp. nov. and Dyella psychrodurans sp. nov. isolated from monsoon evergreen broad-leaved forest soil of Dinghu Mountain, China.</title>
        <authorList>
            <person name="Gao Z."/>
            <person name="Qiu L."/>
        </authorList>
    </citation>
    <scope>NUCLEOTIDE SEQUENCE [LARGE SCALE GENOMIC DNA]</scope>
    <source>
        <strain evidence="2 3">4MSK11</strain>
    </source>
</reference>
<dbReference type="InterPro" id="IPR016040">
    <property type="entry name" value="NAD(P)-bd_dom"/>
</dbReference>
<dbReference type="PANTHER" id="PTHR48079:SF6">
    <property type="entry name" value="NAD(P)-BINDING DOMAIN-CONTAINING PROTEIN-RELATED"/>
    <property type="match status" value="1"/>
</dbReference>
<dbReference type="AlphaFoldDB" id="A0A370X4R8"/>
<dbReference type="InterPro" id="IPR051783">
    <property type="entry name" value="NAD(P)-dependent_oxidoreduct"/>
</dbReference>